<dbReference type="PANTHER" id="PTHR43639">
    <property type="entry name" value="OXIDOREDUCTASE, SHORT-CHAIN DEHYDROGENASE/REDUCTASE FAMILY (AFU_ORTHOLOGUE AFUA_5G02870)"/>
    <property type="match status" value="1"/>
</dbReference>
<dbReference type="PANTHER" id="PTHR43639:SF1">
    <property type="entry name" value="SHORT-CHAIN DEHYDROGENASE_REDUCTASE FAMILY PROTEIN"/>
    <property type="match status" value="1"/>
</dbReference>
<evidence type="ECO:0008006" key="4">
    <source>
        <dbReference type="Google" id="ProtNLM"/>
    </source>
</evidence>
<dbReference type="SUPFAM" id="SSF51735">
    <property type="entry name" value="NAD(P)-binding Rossmann-fold domains"/>
    <property type="match status" value="1"/>
</dbReference>
<name>A0A3B0RBL7_9ZZZZ</name>
<keyword evidence="2" id="KW-0560">Oxidoreductase</keyword>
<protein>
    <recommendedName>
        <fullName evidence="4">FolM Alternative dihydrofolate reductase 1</fullName>
    </recommendedName>
</protein>
<evidence type="ECO:0000313" key="3">
    <source>
        <dbReference type="EMBL" id="VAV89642.1"/>
    </source>
</evidence>
<organism evidence="3">
    <name type="scientific">hydrothermal vent metagenome</name>
    <dbReference type="NCBI Taxonomy" id="652676"/>
    <lineage>
        <taxon>unclassified sequences</taxon>
        <taxon>metagenomes</taxon>
        <taxon>ecological metagenomes</taxon>
    </lineage>
</organism>
<dbReference type="Pfam" id="PF13561">
    <property type="entry name" value="adh_short_C2"/>
    <property type="match status" value="1"/>
</dbReference>
<dbReference type="PRINTS" id="PR00081">
    <property type="entry name" value="GDHRDH"/>
</dbReference>
<evidence type="ECO:0000256" key="1">
    <source>
        <dbReference type="ARBA" id="ARBA00006484"/>
    </source>
</evidence>
<dbReference type="GO" id="GO:0016491">
    <property type="term" value="F:oxidoreductase activity"/>
    <property type="evidence" value="ECO:0007669"/>
    <property type="project" value="UniProtKB-KW"/>
</dbReference>
<dbReference type="AlphaFoldDB" id="A0A3B0RBL7"/>
<dbReference type="EMBL" id="UOEF01000079">
    <property type="protein sequence ID" value="VAV89642.1"/>
    <property type="molecule type" value="Genomic_DNA"/>
</dbReference>
<dbReference type="InterPro" id="IPR036291">
    <property type="entry name" value="NAD(P)-bd_dom_sf"/>
</dbReference>
<evidence type="ECO:0000256" key="2">
    <source>
        <dbReference type="ARBA" id="ARBA00023002"/>
    </source>
</evidence>
<accession>A0A3B0RBL7</accession>
<dbReference type="Gene3D" id="3.40.50.720">
    <property type="entry name" value="NAD(P)-binding Rossmann-like Domain"/>
    <property type="match status" value="1"/>
</dbReference>
<reference evidence="3" key="1">
    <citation type="submission" date="2018-06" db="EMBL/GenBank/DDBJ databases">
        <authorList>
            <person name="Zhirakovskaya E."/>
        </authorList>
    </citation>
    <scope>NUCLEOTIDE SEQUENCE</scope>
</reference>
<gene>
    <name evidence="3" type="ORF">MNBD_ALPHA04-1585</name>
</gene>
<sequence>MSENPAKLALVTGGVRRVGAHIAANLAKAGYSLALHGHKDAEPESKLLEILLAKKTQWAGFAADFSDQGAAVKLLDDIVDHFGRAPDLIVNNAAIFGQDNAAETDSETLEKHLRINMMMPVLLATELAKRDFSGDRAAIIHILDQRIINPHRDQLSYTLSKQALAQSVRTLAIACADRLRVNGVAPGLTLTAGEYGEEQLANITSMMPLERLSNCQDIADAILYFAQAEAVTGQIICVDGGANLKCFDRDFVHLGK</sequence>
<proteinExistence type="inferred from homology"/>
<comment type="similarity">
    <text evidence="1">Belongs to the short-chain dehydrogenases/reductases (SDR) family.</text>
</comment>
<dbReference type="InterPro" id="IPR002347">
    <property type="entry name" value="SDR_fam"/>
</dbReference>